<sequence>MKVDSRYRRRSRRRMHKHGRSSMDEGLARPRCPNKAGTFDPSQWSNSLQTDARDKAAAEVVDLPQSRGCENERSISAAQDSEANAKEDEPPLKRVRIGSRVTTRSPAITPDETAKSGGSRDHPGKNVNDNEQGSYGEDGTGAKRVIPPHAGQKRQGRKMKEVKSKAMIEEEPDEQGESGPSEPSHRTPHVKGRKGKQLEVAVALSRAPAKRLSNIRITVNDSEEKDTNDANTPIDIYKDDDERPIGTCGPHVMTLGKNRADTQPNCVVDQGNLEDPVAKFLKATKSVLSSQDITLLNDEVKRYASRLRRVRQVREEWAIKMGDNITAMTQTNKILLSRFTALEDRMRRIENLHVDPSATLTNATSQLQDSVPLVSGKLQGSENHAKNHESMEVDDEPRGDSGDQPVRPTTSISAFTYRPRLPPAGTSQSISSTSVKKV</sequence>
<feature type="compositionally biased region" description="Basic and acidic residues" evidence="1">
    <location>
        <begin position="158"/>
        <end position="168"/>
    </location>
</feature>
<feature type="compositionally biased region" description="Basic residues" evidence="1">
    <location>
        <begin position="7"/>
        <end position="20"/>
    </location>
</feature>
<reference evidence="2 3" key="1">
    <citation type="submission" date="2022-09" db="EMBL/GenBank/DDBJ databases">
        <authorList>
            <person name="Palmer J.M."/>
        </authorList>
    </citation>
    <scope>NUCLEOTIDE SEQUENCE [LARGE SCALE GENOMIC DNA]</scope>
    <source>
        <strain evidence="2 3">DSM 7382</strain>
    </source>
</reference>
<feature type="compositionally biased region" description="Basic and acidic residues" evidence="1">
    <location>
        <begin position="112"/>
        <end position="124"/>
    </location>
</feature>
<feature type="compositionally biased region" description="Basic and acidic residues" evidence="1">
    <location>
        <begin position="83"/>
        <end position="92"/>
    </location>
</feature>
<evidence type="ECO:0000313" key="2">
    <source>
        <dbReference type="EMBL" id="KAK7676677.1"/>
    </source>
</evidence>
<dbReference type="AlphaFoldDB" id="A0AAW0FHK9"/>
<proteinExistence type="predicted"/>
<comment type="caution">
    <text evidence="2">The sequence shown here is derived from an EMBL/GenBank/DDBJ whole genome shotgun (WGS) entry which is preliminary data.</text>
</comment>
<feature type="region of interest" description="Disordered" evidence="1">
    <location>
        <begin position="1"/>
        <end position="197"/>
    </location>
</feature>
<organism evidence="2 3">
    <name type="scientific">Cerrena zonata</name>
    <dbReference type="NCBI Taxonomy" id="2478898"/>
    <lineage>
        <taxon>Eukaryota</taxon>
        <taxon>Fungi</taxon>
        <taxon>Dikarya</taxon>
        <taxon>Basidiomycota</taxon>
        <taxon>Agaricomycotina</taxon>
        <taxon>Agaricomycetes</taxon>
        <taxon>Polyporales</taxon>
        <taxon>Cerrenaceae</taxon>
        <taxon>Cerrena</taxon>
    </lineage>
</organism>
<dbReference type="EMBL" id="JASBNA010000108">
    <property type="protein sequence ID" value="KAK7676677.1"/>
    <property type="molecule type" value="Genomic_DNA"/>
</dbReference>
<protein>
    <submittedName>
        <fullName evidence="2">Uncharacterized protein</fullName>
    </submittedName>
</protein>
<dbReference type="Proteomes" id="UP001385951">
    <property type="component" value="Unassembled WGS sequence"/>
</dbReference>
<feature type="region of interest" description="Disordered" evidence="1">
    <location>
        <begin position="383"/>
        <end position="438"/>
    </location>
</feature>
<gene>
    <name evidence="2" type="ORF">QCA50_020359</name>
</gene>
<evidence type="ECO:0000313" key="3">
    <source>
        <dbReference type="Proteomes" id="UP001385951"/>
    </source>
</evidence>
<name>A0AAW0FHK9_9APHY</name>
<evidence type="ECO:0000256" key="1">
    <source>
        <dbReference type="SAM" id="MobiDB-lite"/>
    </source>
</evidence>
<feature type="compositionally biased region" description="Basic residues" evidence="1">
    <location>
        <begin position="186"/>
        <end position="195"/>
    </location>
</feature>
<feature type="region of interest" description="Disordered" evidence="1">
    <location>
        <begin position="223"/>
        <end position="242"/>
    </location>
</feature>
<feature type="compositionally biased region" description="Polar residues" evidence="1">
    <location>
        <begin position="40"/>
        <end position="50"/>
    </location>
</feature>
<feature type="compositionally biased region" description="Polar residues" evidence="1">
    <location>
        <begin position="425"/>
        <end position="438"/>
    </location>
</feature>
<keyword evidence="3" id="KW-1185">Reference proteome</keyword>
<accession>A0AAW0FHK9</accession>
<feature type="compositionally biased region" description="Basic and acidic residues" evidence="1">
    <location>
        <begin position="383"/>
        <end position="401"/>
    </location>
</feature>